<keyword evidence="6 12" id="KW-0489">Methyltransferase</keyword>
<dbReference type="Gene3D" id="3.40.50.150">
    <property type="entry name" value="Vaccinia Virus protein VP39"/>
    <property type="match status" value="1"/>
</dbReference>
<comment type="similarity">
    <text evidence="2">Belongs to the methyltransferase superfamily. L-isoaspartyl/D-aspartyl protein methyltransferase family.</text>
</comment>
<evidence type="ECO:0000256" key="10">
    <source>
        <dbReference type="ARBA" id="ARBA00031323"/>
    </source>
</evidence>
<dbReference type="PANTHER" id="PTHR11579:SF0">
    <property type="entry name" value="PROTEIN-L-ISOASPARTATE(D-ASPARTATE) O-METHYLTRANSFERASE"/>
    <property type="match status" value="1"/>
</dbReference>
<proteinExistence type="inferred from homology"/>
<dbReference type="NCBIfam" id="TIGR04364">
    <property type="entry name" value="methyltran_FxLD"/>
    <property type="match status" value="1"/>
</dbReference>
<dbReference type="GO" id="GO:0008168">
    <property type="term" value="F:methyltransferase activity"/>
    <property type="evidence" value="ECO:0007669"/>
    <property type="project" value="UniProtKB-KW"/>
</dbReference>
<keyword evidence="13" id="KW-1185">Reference proteome</keyword>
<evidence type="ECO:0000256" key="7">
    <source>
        <dbReference type="ARBA" id="ARBA00022679"/>
    </source>
</evidence>
<accession>A0ABW5GTK4</accession>
<evidence type="ECO:0000256" key="11">
    <source>
        <dbReference type="ARBA" id="ARBA00031350"/>
    </source>
</evidence>
<keyword evidence="5" id="KW-0963">Cytoplasm</keyword>
<dbReference type="SUPFAM" id="SSF53335">
    <property type="entry name" value="S-adenosyl-L-methionine-dependent methyltransferases"/>
    <property type="match status" value="1"/>
</dbReference>
<dbReference type="InterPro" id="IPR000682">
    <property type="entry name" value="PCMT"/>
</dbReference>
<dbReference type="EMBL" id="JBHUKU010000024">
    <property type="protein sequence ID" value="MFD2464182.1"/>
    <property type="molecule type" value="Genomic_DNA"/>
</dbReference>
<evidence type="ECO:0000256" key="3">
    <source>
        <dbReference type="ARBA" id="ARBA00011890"/>
    </source>
</evidence>
<dbReference type="GO" id="GO:0032259">
    <property type="term" value="P:methylation"/>
    <property type="evidence" value="ECO:0007669"/>
    <property type="project" value="UniProtKB-KW"/>
</dbReference>
<evidence type="ECO:0000313" key="12">
    <source>
        <dbReference type="EMBL" id="MFD2464182.1"/>
    </source>
</evidence>
<evidence type="ECO:0000256" key="1">
    <source>
        <dbReference type="ARBA" id="ARBA00004496"/>
    </source>
</evidence>
<evidence type="ECO:0000256" key="8">
    <source>
        <dbReference type="ARBA" id="ARBA00022691"/>
    </source>
</evidence>
<evidence type="ECO:0000256" key="5">
    <source>
        <dbReference type="ARBA" id="ARBA00022490"/>
    </source>
</evidence>
<dbReference type="CDD" id="cd02440">
    <property type="entry name" value="AdoMet_MTases"/>
    <property type="match status" value="1"/>
</dbReference>
<organism evidence="12 13">
    <name type="scientific">Amycolatopsis samaneae</name>
    <dbReference type="NCBI Taxonomy" id="664691"/>
    <lineage>
        <taxon>Bacteria</taxon>
        <taxon>Bacillati</taxon>
        <taxon>Actinomycetota</taxon>
        <taxon>Actinomycetes</taxon>
        <taxon>Pseudonocardiales</taxon>
        <taxon>Pseudonocardiaceae</taxon>
        <taxon>Amycolatopsis</taxon>
    </lineage>
</organism>
<dbReference type="PANTHER" id="PTHR11579">
    <property type="entry name" value="PROTEIN-L-ISOASPARTATE O-METHYLTRANSFERASE"/>
    <property type="match status" value="1"/>
</dbReference>
<dbReference type="RefSeq" id="WP_345407763.1">
    <property type="nucleotide sequence ID" value="NZ_BAABHG010000023.1"/>
</dbReference>
<dbReference type="Proteomes" id="UP001597419">
    <property type="component" value="Unassembled WGS sequence"/>
</dbReference>
<reference evidence="13" key="1">
    <citation type="journal article" date="2019" name="Int. J. Syst. Evol. Microbiol.">
        <title>The Global Catalogue of Microorganisms (GCM) 10K type strain sequencing project: providing services to taxonomists for standard genome sequencing and annotation.</title>
        <authorList>
            <consortium name="The Broad Institute Genomics Platform"/>
            <consortium name="The Broad Institute Genome Sequencing Center for Infectious Disease"/>
            <person name="Wu L."/>
            <person name="Ma J."/>
        </authorList>
    </citation>
    <scope>NUCLEOTIDE SEQUENCE [LARGE SCALE GENOMIC DNA]</scope>
    <source>
        <strain evidence="13">CGMCC 4.7643</strain>
    </source>
</reference>
<keyword evidence="8" id="KW-0949">S-adenosyl-L-methionine</keyword>
<evidence type="ECO:0000256" key="6">
    <source>
        <dbReference type="ARBA" id="ARBA00022603"/>
    </source>
</evidence>
<protein>
    <recommendedName>
        <fullName evidence="4">Protein-L-isoaspartate O-methyltransferase</fullName>
        <ecNumber evidence="3">2.1.1.77</ecNumber>
    </recommendedName>
    <alternativeName>
        <fullName evidence="11">L-isoaspartyl protein carboxyl methyltransferase</fullName>
    </alternativeName>
    <alternativeName>
        <fullName evidence="9">Protein L-isoaspartyl methyltransferase</fullName>
    </alternativeName>
    <alternativeName>
        <fullName evidence="10">Protein-beta-aspartate methyltransferase</fullName>
    </alternativeName>
</protein>
<comment type="caution">
    <text evidence="12">The sequence shown here is derived from an EMBL/GenBank/DDBJ whole genome shotgun (WGS) entry which is preliminary data.</text>
</comment>
<dbReference type="InterPro" id="IPR029063">
    <property type="entry name" value="SAM-dependent_MTases_sf"/>
</dbReference>
<dbReference type="EC" id="2.1.1.77" evidence="3"/>
<evidence type="ECO:0000256" key="4">
    <source>
        <dbReference type="ARBA" id="ARBA00013346"/>
    </source>
</evidence>
<gene>
    <name evidence="12" type="primary">fxlM</name>
    <name evidence="12" type="ORF">ACFSYJ_36580</name>
</gene>
<sequence>MNTLRDNDTTADQDASALRAALVEKMVAEGDLRTDAVIAAFATVPREAFAPDAPLSQVYTREDVVITKRDENGSATSSVSAPWIQAQMLEQADIRPGMRVLEIGSGGYQAALIAELVGPDGEVATVDIDPFVVDRARHFLDATGYERVQVLRVDAEGGVPEHAPFDRIIVTAGAWDIPPAWIEQLATNGVLVVPLRLRGLSRSFAFSLEEGKLVSRSYRLCGFVPMQGAGANDEHLVLLNGEDVGLRIDGDPVLDVGGLRAALNAPRVVLPSGVEVGGFEPFDDLDLFLASAFDDFGLLVAKPAVIESGLVEKSTRMGAKTALAGDSFAYRAPRATSEDRTSFELVVFGHGREAESLGEEYVELIRVWDRVHRHGPGAQVTVFPAGTSDAEIGEGRLIEKKHTRVLISWPSPS</sequence>
<dbReference type="InterPro" id="IPR027573">
    <property type="entry name" value="Methyltran_FxLD"/>
</dbReference>
<name>A0ABW5GTK4_9PSEU</name>
<keyword evidence="7" id="KW-0808">Transferase</keyword>
<evidence type="ECO:0000256" key="9">
    <source>
        <dbReference type="ARBA" id="ARBA00030757"/>
    </source>
</evidence>
<evidence type="ECO:0000256" key="2">
    <source>
        <dbReference type="ARBA" id="ARBA00005369"/>
    </source>
</evidence>
<evidence type="ECO:0000313" key="13">
    <source>
        <dbReference type="Proteomes" id="UP001597419"/>
    </source>
</evidence>
<comment type="subcellular location">
    <subcellularLocation>
        <location evidence="1">Cytoplasm</location>
    </subcellularLocation>
</comment>
<dbReference type="Pfam" id="PF01135">
    <property type="entry name" value="PCMT"/>
    <property type="match status" value="1"/>
</dbReference>